<keyword evidence="4" id="KW-1185">Reference proteome</keyword>
<keyword evidence="2" id="KW-0472">Membrane</keyword>
<accession>A0ABR1SS49</accession>
<dbReference type="Gene3D" id="2.120.10.70">
    <property type="entry name" value="Fucose-specific lectin"/>
    <property type="match status" value="1"/>
</dbReference>
<protein>
    <recommendedName>
        <fullName evidence="5">Fucose-specific lectin</fullName>
    </recommendedName>
</protein>
<feature type="compositionally biased region" description="Basic and acidic residues" evidence="1">
    <location>
        <begin position="1"/>
        <end position="11"/>
    </location>
</feature>
<dbReference type="Proteomes" id="UP001396898">
    <property type="component" value="Unassembled WGS sequence"/>
</dbReference>
<sequence>MSHSYNHHEAARPTTNTNSPSPPYQEQPGLEVAPDLDTTGLHHDYYTEDTAKQTVAPGDRGGYYPDEHHASPGLQAGAPPVAEAKYDNGGGGGLHPAAGGAAYSPAENDATAAAPGKKPSRKRLWIILGVIAAILVIIGAVLGGVLGTRASNTGNSSDSSSSPGDGDTAAGNQGNDTAPPATPLKSVRPGSRLAVTGWREGAGYHIRLFYQGPDQRLRYSTFASTEPDGWDAHPTLLDQLEYPAADNTSLAAATSVESKEVMGEDKLFYLDKNNTVRLQLFRKDIRAAGNRGALNDYPAQVAPGSRLAAYWPSLLSEEPGSGATSGKLRWTRYWGRNADKNHDFWEHEDANITASPGSGLAVVPASSKYGGAGGFIFRRGDGKVFNSLGDHYDGGFNGTAWDKGDLANNLNGLQIPGASPLAAFTVARSGANPQNFVNTYILYVGGLGNVNMLWQDDEASGWKGPSQYPAAFGGADPGTDLTCLTPAAWAGTDVEVTGAYDMSRCYFQAGGGGCARCDEME</sequence>
<organism evidence="3 4">
    <name type="scientific">Apiospora marii</name>
    <dbReference type="NCBI Taxonomy" id="335849"/>
    <lineage>
        <taxon>Eukaryota</taxon>
        <taxon>Fungi</taxon>
        <taxon>Dikarya</taxon>
        <taxon>Ascomycota</taxon>
        <taxon>Pezizomycotina</taxon>
        <taxon>Sordariomycetes</taxon>
        <taxon>Xylariomycetidae</taxon>
        <taxon>Amphisphaeriales</taxon>
        <taxon>Apiosporaceae</taxon>
        <taxon>Apiospora</taxon>
    </lineage>
</organism>
<feature type="compositionally biased region" description="Basic and acidic residues" evidence="1">
    <location>
        <begin position="40"/>
        <end position="51"/>
    </location>
</feature>
<feature type="region of interest" description="Disordered" evidence="1">
    <location>
        <begin position="151"/>
        <end position="189"/>
    </location>
</feature>
<keyword evidence="2" id="KW-0812">Transmembrane</keyword>
<evidence type="ECO:0008006" key="5">
    <source>
        <dbReference type="Google" id="ProtNLM"/>
    </source>
</evidence>
<reference evidence="3 4" key="1">
    <citation type="submission" date="2023-01" db="EMBL/GenBank/DDBJ databases">
        <title>Analysis of 21 Apiospora genomes using comparative genomics revels a genus with tremendous synthesis potential of carbohydrate active enzymes and secondary metabolites.</title>
        <authorList>
            <person name="Sorensen T."/>
        </authorList>
    </citation>
    <scope>NUCLEOTIDE SEQUENCE [LARGE SCALE GENOMIC DNA]</scope>
    <source>
        <strain evidence="3 4">CBS 20057</strain>
    </source>
</reference>
<dbReference type="EMBL" id="JAQQWI010000004">
    <property type="protein sequence ID" value="KAK8036560.1"/>
    <property type="molecule type" value="Genomic_DNA"/>
</dbReference>
<keyword evidence="2" id="KW-1133">Transmembrane helix</keyword>
<comment type="caution">
    <text evidence="3">The sequence shown here is derived from an EMBL/GenBank/DDBJ whole genome shotgun (WGS) entry which is preliminary data.</text>
</comment>
<gene>
    <name evidence="3" type="ORF">PG991_001697</name>
</gene>
<feature type="transmembrane region" description="Helical" evidence="2">
    <location>
        <begin position="124"/>
        <end position="146"/>
    </location>
</feature>
<evidence type="ECO:0000313" key="4">
    <source>
        <dbReference type="Proteomes" id="UP001396898"/>
    </source>
</evidence>
<evidence type="ECO:0000256" key="2">
    <source>
        <dbReference type="SAM" id="Phobius"/>
    </source>
</evidence>
<evidence type="ECO:0000256" key="1">
    <source>
        <dbReference type="SAM" id="MobiDB-lite"/>
    </source>
</evidence>
<name>A0ABR1SS49_9PEZI</name>
<proteinExistence type="predicted"/>
<feature type="region of interest" description="Disordered" evidence="1">
    <location>
        <begin position="1"/>
        <end position="116"/>
    </location>
</feature>
<feature type="compositionally biased region" description="Low complexity" evidence="1">
    <location>
        <begin position="151"/>
        <end position="171"/>
    </location>
</feature>
<evidence type="ECO:0000313" key="3">
    <source>
        <dbReference type="EMBL" id="KAK8036560.1"/>
    </source>
</evidence>
<dbReference type="SUPFAM" id="SSF89372">
    <property type="entry name" value="Fucose-specific lectin"/>
    <property type="match status" value="1"/>
</dbReference>